<evidence type="ECO:0000313" key="6">
    <source>
        <dbReference type="EMBL" id="AQW41635.1"/>
    </source>
</evidence>
<protein>
    <recommendedName>
        <fullName evidence="5">50S ribosomal protein L22, chloroplastic</fullName>
    </recommendedName>
</protein>
<dbReference type="PANTHER" id="PTHR13501:SF10">
    <property type="entry name" value="LARGE RIBOSOMAL SUBUNIT PROTEIN UL22M"/>
    <property type="match status" value="1"/>
</dbReference>
<evidence type="ECO:0000256" key="4">
    <source>
        <dbReference type="RuleBase" id="RU004005"/>
    </source>
</evidence>
<dbReference type="GeneID" id="35985367"/>
<organism evidence="6">
    <name type="scientific">Quercus glauca</name>
    <dbReference type="NCBI Taxonomy" id="103489"/>
    <lineage>
        <taxon>Eukaryota</taxon>
        <taxon>Viridiplantae</taxon>
        <taxon>Streptophyta</taxon>
        <taxon>Embryophyta</taxon>
        <taxon>Tracheophyta</taxon>
        <taxon>Spermatophyta</taxon>
        <taxon>Magnoliopsida</taxon>
        <taxon>eudicotyledons</taxon>
        <taxon>Gunneridae</taxon>
        <taxon>Pentapetalae</taxon>
        <taxon>rosids</taxon>
        <taxon>fabids</taxon>
        <taxon>Fagales</taxon>
        <taxon>Fagaceae</taxon>
        <taxon>Quercus</taxon>
    </lineage>
</organism>
<comment type="similarity">
    <text evidence="1 4">Belongs to the universal ribosomal protein uL22 family.</text>
</comment>
<dbReference type="GO" id="GO:0009507">
    <property type="term" value="C:chloroplast"/>
    <property type="evidence" value="ECO:0007669"/>
    <property type="project" value="UniProtKB-SubCell"/>
</dbReference>
<reference evidence="6" key="1">
    <citation type="journal article" date="2018" name="Front. Plant Sci.">
        <title>Plastid Genome Comparative and Phylogenetic Analyses of the Key Genera in Fagaceae: Highlighting the Effect of Codon Composition Bias in Phylogenetic Inference.</title>
        <authorList>
            <person name="Yang Y."/>
            <person name="Zhu J."/>
            <person name="Feng L."/>
            <person name="Zhou T."/>
            <person name="Bai G."/>
            <person name="Yang J."/>
            <person name="Zhao G."/>
        </authorList>
    </citation>
    <scope>NUCLEOTIDE SEQUENCE</scope>
</reference>
<evidence type="ECO:0000256" key="1">
    <source>
        <dbReference type="ARBA" id="ARBA00009451"/>
    </source>
</evidence>
<proteinExistence type="inferred from homology"/>
<dbReference type="InterPro" id="IPR001063">
    <property type="entry name" value="Ribosomal_uL22"/>
</dbReference>
<comment type="function">
    <text evidence="5">The globular domain of the protein is located near the polypeptide exit tunnel on the outside of the subunit, while an extended beta-hairpin is found that lines the wall of the exit tunnel in the center of the 70S ribosome.</text>
</comment>
<dbReference type="InterPro" id="IPR047867">
    <property type="entry name" value="Ribosomal_uL22_bac/org-type"/>
</dbReference>
<dbReference type="GO" id="GO:0003735">
    <property type="term" value="F:structural constituent of ribosome"/>
    <property type="evidence" value="ECO:0007669"/>
    <property type="project" value="InterPro"/>
</dbReference>
<dbReference type="Gene3D" id="3.90.470.10">
    <property type="entry name" value="Ribosomal protein L22/L17"/>
    <property type="match status" value="1"/>
</dbReference>
<dbReference type="Pfam" id="PF00237">
    <property type="entry name" value="Ribosomal_L22"/>
    <property type="match status" value="1"/>
</dbReference>
<gene>
    <name evidence="6" type="primary">rpl22</name>
</gene>
<accession>A0A2K8FTI4</accession>
<keyword evidence="6" id="KW-0150">Chloroplast</keyword>
<dbReference type="GO" id="GO:0015934">
    <property type="term" value="C:large ribosomal subunit"/>
    <property type="evidence" value="ECO:0007669"/>
    <property type="project" value="InterPro"/>
</dbReference>
<sequence>MSANKADRVIEIDQICGRLYEERRMRLELMPYRVSYPILKLVYSAATNAIHNVGLNEASLIISKAEVVKGYYCEKIKTSSSRAQLSDKKTRFSYNYWIKRYICKGSIKKEV</sequence>
<dbReference type="InterPro" id="IPR036394">
    <property type="entry name" value="Ribosomal_uL22_sf"/>
</dbReference>
<evidence type="ECO:0000256" key="5">
    <source>
        <dbReference type="RuleBase" id="RU004009"/>
    </source>
</evidence>
<keyword evidence="2 4" id="KW-0689">Ribosomal protein</keyword>
<evidence type="ECO:0000256" key="2">
    <source>
        <dbReference type="ARBA" id="ARBA00022980"/>
    </source>
</evidence>
<evidence type="ECO:0000256" key="3">
    <source>
        <dbReference type="ARBA" id="ARBA00023274"/>
    </source>
</evidence>
<dbReference type="AlphaFoldDB" id="A0A2K8FTI4"/>
<keyword evidence="6" id="KW-0934">Plastid</keyword>
<comment type="subcellular location">
    <subcellularLocation>
        <location evidence="5">Plastid</location>
        <location evidence="5">Chloroplast</location>
    </subcellularLocation>
</comment>
<dbReference type="SUPFAM" id="SSF54843">
    <property type="entry name" value="Ribosomal protein L22"/>
    <property type="match status" value="1"/>
</dbReference>
<keyword evidence="3 4" id="KW-0687">Ribonucleoprotein</keyword>
<dbReference type="GO" id="GO:0006412">
    <property type="term" value="P:translation"/>
    <property type="evidence" value="ECO:0007669"/>
    <property type="project" value="InterPro"/>
</dbReference>
<name>A0A2K8FTI4_9ROSI</name>
<dbReference type="PANTHER" id="PTHR13501">
    <property type="entry name" value="CHLOROPLAST 50S RIBOSOMAL PROTEIN L22-RELATED"/>
    <property type="match status" value="1"/>
</dbReference>
<comment type="function">
    <text evidence="5">This protein binds specifically to 23S rRNA.</text>
</comment>
<dbReference type="RefSeq" id="YP_009458813.1">
    <property type="nucleotide sequence ID" value="NC_036930.1"/>
</dbReference>
<geneLocation type="chloroplast" evidence="6"/>
<dbReference type="EMBL" id="KX852399">
    <property type="protein sequence ID" value="AQW41635.1"/>
    <property type="molecule type" value="Genomic_DNA"/>
</dbReference>